<dbReference type="Proteomes" id="UP000676336">
    <property type="component" value="Unassembled WGS sequence"/>
</dbReference>
<feature type="non-terminal residue" evidence="7">
    <location>
        <position position="487"/>
    </location>
</feature>
<keyword evidence="3" id="KW-0677">Repeat</keyword>
<comment type="caution">
    <text evidence="7">The sequence shown here is derived from an EMBL/GenBank/DDBJ whole genome shotgun (WGS) entry which is preliminary data.</text>
</comment>
<keyword evidence="2" id="KW-0812">Transmembrane</keyword>
<evidence type="ECO:0000313" key="7">
    <source>
        <dbReference type="EMBL" id="CAF4323839.1"/>
    </source>
</evidence>
<keyword evidence="6" id="KW-0732">Signal</keyword>
<evidence type="ECO:0000256" key="6">
    <source>
        <dbReference type="SAM" id="SignalP"/>
    </source>
</evidence>
<name>A0A8S2U440_9BILA</name>
<comment type="subcellular location">
    <subcellularLocation>
        <location evidence="1">Membrane</location>
        <topology evidence="1">Single-pass membrane protein</topology>
    </subcellularLocation>
</comment>
<sequence>MWSMLLFMPSLWVFVSSQLNLYHTTHSHYIDSLDYDCLYYYDIKWGVTEVIPYCIRPTDINSARRNAFPNIYDQKFTFEQLYHLNVTAQQLLSWSASINLAEQYHHYINQVDTSFLSNETFLNCTQSWFGSDCQYSFELNEVISFNDILQMIFEAKWKYINLSYTATNLTCYMHLKCDRGGSALCLDWREICNGRIDCLDGGADEIECLELEVNECHEDEYRCHNGECILKESSELEDIVSYCLDNSDIHEEERCYGLTLISRFECEEHLCRPDDGQFPCGDGQCVEDFEECHNGRHILLIETISAQGTLPNYCWMTMVCLTKISDHVAGISCKEYFASSYSSAHRFTCESLIQFPIIPVLQGHIHFLYRPKDIYNVNIESVLTPDYICYDYHLCKFLQTTFRNRNHTCRHAHEMGFKPNITFDSWKSMIDFIRPYFRGCLTRYKMENDSEPISLYRCKNSSKYISKHRIIDGISDCYLNDDEQEYA</sequence>
<evidence type="ECO:0000256" key="3">
    <source>
        <dbReference type="ARBA" id="ARBA00022737"/>
    </source>
</evidence>
<dbReference type="PANTHER" id="PTHR24270">
    <property type="entry name" value="LOW-DENSITY LIPOPROTEIN RECEPTOR-RELATED"/>
    <property type="match status" value="1"/>
</dbReference>
<evidence type="ECO:0000256" key="4">
    <source>
        <dbReference type="ARBA" id="ARBA00022989"/>
    </source>
</evidence>
<dbReference type="PANTHER" id="PTHR24270:SF62">
    <property type="entry name" value="LOW-DENSITY LIPOPROTEIN RECEPTOR-RELATED PROTEIN 2"/>
    <property type="match status" value="1"/>
</dbReference>
<gene>
    <name evidence="7" type="ORF">SMN809_LOCUS27072</name>
</gene>
<accession>A0A8S2U440</accession>
<reference evidence="7" key="1">
    <citation type="submission" date="2021-02" db="EMBL/GenBank/DDBJ databases">
        <authorList>
            <person name="Nowell W R."/>
        </authorList>
    </citation>
    <scope>NUCLEOTIDE SEQUENCE</scope>
</reference>
<evidence type="ECO:0000256" key="1">
    <source>
        <dbReference type="ARBA" id="ARBA00004167"/>
    </source>
</evidence>
<keyword evidence="4" id="KW-1133">Transmembrane helix</keyword>
<dbReference type="InterPro" id="IPR050685">
    <property type="entry name" value="LDLR"/>
</dbReference>
<feature type="chain" id="PRO_5035795294" evidence="6">
    <location>
        <begin position="18"/>
        <end position="487"/>
    </location>
</feature>
<keyword evidence="5" id="KW-0472">Membrane</keyword>
<protein>
    <submittedName>
        <fullName evidence="7">Uncharacterized protein</fullName>
    </submittedName>
</protein>
<evidence type="ECO:0000313" key="8">
    <source>
        <dbReference type="Proteomes" id="UP000676336"/>
    </source>
</evidence>
<evidence type="ECO:0000256" key="5">
    <source>
        <dbReference type="ARBA" id="ARBA00023136"/>
    </source>
</evidence>
<dbReference type="EMBL" id="CAJOBI010040910">
    <property type="protein sequence ID" value="CAF4323839.1"/>
    <property type="molecule type" value="Genomic_DNA"/>
</dbReference>
<dbReference type="GO" id="GO:0005886">
    <property type="term" value="C:plasma membrane"/>
    <property type="evidence" value="ECO:0007669"/>
    <property type="project" value="TreeGrafter"/>
</dbReference>
<feature type="signal peptide" evidence="6">
    <location>
        <begin position="1"/>
        <end position="17"/>
    </location>
</feature>
<dbReference type="AlphaFoldDB" id="A0A8S2U440"/>
<organism evidence="7 8">
    <name type="scientific">Rotaria magnacalcarata</name>
    <dbReference type="NCBI Taxonomy" id="392030"/>
    <lineage>
        <taxon>Eukaryota</taxon>
        <taxon>Metazoa</taxon>
        <taxon>Spiralia</taxon>
        <taxon>Gnathifera</taxon>
        <taxon>Rotifera</taxon>
        <taxon>Eurotatoria</taxon>
        <taxon>Bdelloidea</taxon>
        <taxon>Philodinida</taxon>
        <taxon>Philodinidae</taxon>
        <taxon>Rotaria</taxon>
    </lineage>
</organism>
<proteinExistence type="predicted"/>
<evidence type="ECO:0000256" key="2">
    <source>
        <dbReference type="ARBA" id="ARBA00022692"/>
    </source>
</evidence>